<dbReference type="PANTHER" id="PTHR31218">
    <property type="entry name" value="WAT1-RELATED PROTEIN"/>
    <property type="match status" value="1"/>
</dbReference>
<feature type="transmembrane region" description="Helical" evidence="6">
    <location>
        <begin position="266"/>
        <end position="290"/>
    </location>
</feature>
<feature type="transmembrane region" description="Helical" evidence="6">
    <location>
        <begin position="238"/>
        <end position="260"/>
    </location>
</feature>
<feature type="transmembrane region" description="Helical" evidence="6">
    <location>
        <begin position="54"/>
        <end position="75"/>
    </location>
</feature>
<feature type="transmembrane region" description="Helical" evidence="6">
    <location>
        <begin position="121"/>
        <end position="139"/>
    </location>
</feature>
<feature type="domain" description="EamA" evidence="7">
    <location>
        <begin position="208"/>
        <end position="345"/>
    </location>
</feature>
<comment type="similarity">
    <text evidence="2 6">Belongs to the drug/metabolite transporter (DMT) superfamily. Plant drug/metabolite exporter (P-DME) (TC 2.A.7.4) family.</text>
</comment>
<protein>
    <recommendedName>
        <fullName evidence="6">WAT1-related protein</fullName>
    </recommendedName>
</protein>
<feature type="transmembrane region" description="Helical" evidence="6">
    <location>
        <begin position="151"/>
        <end position="169"/>
    </location>
</feature>
<evidence type="ECO:0000259" key="7">
    <source>
        <dbReference type="Pfam" id="PF00892"/>
    </source>
</evidence>
<dbReference type="InterPro" id="IPR000620">
    <property type="entry name" value="EamA_dom"/>
</dbReference>
<dbReference type="Proteomes" id="UP000623129">
    <property type="component" value="Unassembled WGS sequence"/>
</dbReference>
<reference evidence="8" key="1">
    <citation type="submission" date="2020-01" db="EMBL/GenBank/DDBJ databases">
        <title>Genome sequence of Kobresia littledalei, the first chromosome-level genome in the family Cyperaceae.</title>
        <authorList>
            <person name="Qu G."/>
        </authorList>
    </citation>
    <scope>NUCLEOTIDE SEQUENCE</scope>
    <source>
        <strain evidence="8">C.B.Clarke</strain>
        <tissue evidence="8">Leaf</tissue>
    </source>
</reference>
<evidence type="ECO:0000313" key="9">
    <source>
        <dbReference type="Proteomes" id="UP000623129"/>
    </source>
</evidence>
<keyword evidence="5 6" id="KW-0472">Membrane</keyword>
<comment type="subcellular location">
    <subcellularLocation>
        <location evidence="1 6">Membrane</location>
        <topology evidence="1 6">Multi-pass membrane protein</topology>
    </subcellularLocation>
</comment>
<feature type="transmembrane region" description="Helical" evidence="6">
    <location>
        <begin position="302"/>
        <end position="321"/>
    </location>
</feature>
<dbReference type="GO" id="GO:0022857">
    <property type="term" value="F:transmembrane transporter activity"/>
    <property type="evidence" value="ECO:0007669"/>
    <property type="project" value="InterPro"/>
</dbReference>
<dbReference type="Pfam" id="PF00892">
    <property type="entry name" value="EamA"/>
    <property type="match status" value="2"/>
</dbReference>
<accession>A0A833QMA4</accession>
<dbReference type="GO" id="GO:0016020">
    <property type="term" value="C:membrane"/>
    <property type="evidence" value="ECO:0007669"/>
    <property type="project" value="UniProtKB-SubCell"/>
</dbReference>
<dbReference type="InterPro" id="IPR037185">
    <property type="entry name" value="EmrE-like"/>
</dbReference>
<name>A0A833QMA4_9POAL</name>
<dbReference type="EMBL" id="SWLB01000021">
    <property type="protein sequence ID" value="KAF3324862.1"/>
    <property type="molecule type" value="Genomic_DNA"/>
</dbReference>
<evidence type="ECO:0000256" key="5">
    <source>
        <dbReference type="ARBA" id="ARBA00023136"/>
    </source>
</evidence>
<keyword evidence="4 6" id="KW-1133">Transmembrane helix</keyword>
<proteinExistence type="inferred from homology"/>
<evidence type="ECO:0000256" key="2">
    <source>
        <dbReference type="ARBA" id="ARBA00007635"/>
    </source>
</evidence>
<evidence type="ECO:0000256" key="4">
    <source>
        <dbReference type="ARBA" id="ARBA00022989"/>
    </source>
</evidence>
<dbReference type="SUPFAM" id="SSF103481">
    <property type="entry name" value="Multidrug resistance efflux transporter EmrE"/>
    <property type="match status" value="2"/>
</dbReference>
<feature type="transmembrane region" description="Helical" evidence="6">
    <location>
        <begin position="206"/>
        <end position="226"/>
    </location>
</feature>
<evidence type="ECO:0000256" key="6">
    <source>
        <dbReference type="RuleBase" id="RU363077"/>
    </source>
</evidence>
<keyword evidence="3 6" id="KW-0812">Transmembrane</keyword>
<organism evidence="8 9">
    <name type="scientific">Carex littledalei</name>
    <dbReference type="NCBI Taxonomy" id="544730"/>
    <lineage>
        <taxon>Eukaryota</taxon>
        <taxon>Viridiplantae</taxon>
        <taxon>Streptophyta</taxon>
        <taxon>Embryophyta</taxon>
        <taxon>Tracheophyta</taxon>
        <taxon>Spermatophyta</taxon>
        <taxon>Magnoliopsida</taxon>
        <taxon>Liliopsida</taxon>
        <taxon>Poales</taxon>
        <taxon>Cyperaceae</taxon>
        <taxon>Cyperoideae</taxon>
        <taxon>Cariceae</taxon>
        <taxon>Carex</taxon>
        <taxon>Carex subgen. Euthyceras</taxon>
    </lineage>
</organism>
<feature type="domain" description="EamA" evidence="7">
    <location>
        <begin position="27"/>
        <end position="167"/>
    </location>
</feature>
<dbReference type="InterPro" id="IPR030184">
    <property type="entry name" value="WAT1-related"/>
</dbReference>
<feature type="transmembrane region" description="Helical" evidence="6">
    <location>
        <begin position="327"/>
        <end position="347"/>
    </location>
</feature>
<dbReference type="AlphaFoldDB" id="A0A833QMA4"/>
<feature type="transmembrane region" description="Helical" evidence="6">
    <location>
        <begin position="87"/>
        <end position="109"/>
    </location>
</feature>
<gene>
    <name evidence="8" type="ORF">FCM35_KLT11019</name>
</gene>
<sequence>MVDRCSSSSSSLGFGSGWWREEAWRAHLGMAMVQFLYGVYHVLTKSVLNVGMNQIVFCVYRDLVAIAVLAPFAFFRERTKRHPLNSQLVGSFFLLGLTGIFGNQLLFLLGLRYTSPSYASAFQPAIPVFTFLLAAIVGVEAVNLYKKDGRAKVMGTVVCILGATLMVLYRGPAVVGPSGADLVSQNGTGVHLSDLNMGRLGGLGNFHLGVLCLIGNCFLMGAYFVIQAPVLVKYPASLSLTAYSYSFATLFMVVTGVFATNGLHEWILTTTEIIAIIYAGVVASCLNYAIMTWANKVLGPSLVSLYVPLQPVMSTFLSTVFLGSTIFLGSIIGGILIVAGLYVVTWARYKESQSASMVSIDYYDPLLPENPPSLKTLGKMPSTSSLDP</sequence>
<evidence type="ECO:0000313" key="8">
    <source>
        <dbReference type="EMBL" id="KAF3324862.1"/>
    </source>
</evidence>
<dbReference type="OrthoDB" id="1728340at2759"/>
<comment type="caution">
    <text evidence="8">The sequence shown here is derived from an EMBL/GenBank/DDBJ whole genome shotgun (WGS) entry which is preliminary data.</text>
</comment>
<evidence type="ECO:0000256" key="3">
    <source>
        <dbReference type="ARBA" id="ARBA00022692"/>
    </source>
</evidence>
<keyword evidence="9" id="KW-1185">Reference proteome</keyword>
<evidence type="ECO:0000256" key="1">
    <source>
        <dbReference type="ARBA" id="ARBA00004141"/>
    </source>
</evidence>